<dbReference type="PANTHER" id="PTHR30349:SF64">
    <property type="entry name" value="PROPHAGE INTEGRASE INTD-RELATED"/>
    <property type="match status" value="1"/>
</dbReference>
<evidence type="ECO:0000259" key="8">
    <source>
        <dbReference type="PROSITE" id="PS51900"/>
    </source>
</evidence>
<dbReference type="eggNOG" id="COG4974">
    <property type="taxonomic scope" value="Bacteria"/>
</dbReference>
<dbReference type="InterPro" id="IPR011010">
    <property type="entry name" value="DNA_brk_join_enz"/>
</dbReference>
<proteinExistence type="inferred from homology"/>
<feature type="domain" description="Core-binding (CB)" evidence="8">
    <location>
        <begin position="7"/>
        <end position="100"/>
    </location>
</feature>
<evidence type="ECO:0000256" key="1">
    <source>
        <dbReference type="ARBA" id="ARBA00003283"/>
    </source>
</evidence>
<dbReference type="InterPro" id="IPR050090">
    <property type="entry name" value="Tyrosine_recombinase_XerCD"/>
</dbReference>
<dbReference type="EMBL" id="AQFT01000220">
    <property type="protein sequence ID" value="EMZ16955.1"/>
    <property type="molecule type" value="Genomic_DNA"/>
</dbReference>
<dbReference type="GO" id="GO:0006310">
    <property type="term" value="P:DNA recombination"/>
    <property type="evidence" value="ECO:0007669"/>
    <property type="project" value="UniProtKB-KW"/>
</dbReference>
<keyword evidence="4 6" id="KW-0238">DNA-binding</keyword>
<keyword evidence="10" id="KW-1185">Reference proteome</keyword>
<dbReference type="Gene3D" id="1.10.150.130">
    <property type="match status" value="1"/>
</dbReference>
<evidence type="ECO:0000313" key="9">
    <source>
        <dbReference type="EMBL" id="EMZ16955.1"/>
    </source>
</evidence>
<dbReference type="InterPro" id="IPR010998">
    <property type="entry name" value="Integrase_recombinase_N"/>
</dbReference>
<sequence length="349" mass="39789">MKKTDGDNLFKFVHDYLKVYLPKQRKASPNTIRSYRKALDELFDYIKEKEDIPLWNVALGHLDADTILSFIEHLGTDCGCSDATLNSRLAAIRAFMDYAADRDVTLVDTLNALKKVSYKKPRNADIIDYMSMEAVTALARQADTHTAKGRRDGFFIMLMYDTGARVSEVLDIRLCDFQLGSVPKVTLHGKGKKTRSIPLMEKTVQHLEKYLSEFHSGLPISSDEPLFYSTMHGERHKLTARNMRYVLRAYGEKAGLECPEVPEKIFPHLLRHSRAMHLYQEGMDLTLVSQWLGHSQLETTQIYAHADTEQKRKAIAAATPPDNPLYSKLNSARYTVTDEETLKKLMGLR</sequence>
<dbReference type="Pfam" id="PF00589">
    <property type="entry name" value="Phage_integrase"/>
    <property type="match status" value="1"/>
</dbReference>
<evidence type="ECO:0000256" key="6">
    <source>
        <dbReference type="PROSITE-ProRule" id="PRU01248"/>
    </source>
</evidence>
<dbReference type="HOGENOM" id="CLU_027562_9_1_9"/>
<dbReference type="Pfam" id="PF02899">
    <property type="entry name" value="Phage_int_SAM_1"/>
    <property type="match status" value="1"/>
</dbReference>
<dbReference type="Proteomes" id="UP000012589">
    <property type="component" value="Unassembled WGS sequence"/>
</dbReference>
<gene>
    <name evidence="9" type="ORF">C823_06120</name>
</gene>
<evidence type="ECO:0000259" key="7">
    <source>
        <dbReference type="PROSITE" id="PS51898"/>
    </source>
</evidence>
<dbReference type="OrthoDB" id="9801717at2"/>
<keyword evidence="5" id="KW-0233">DNA recombination</keyword>
<reference evidence="9 10" key="1">
    <citation type="journal article" date="2014" name="Genome Announc.">
        <title>Draft genome sequences of the altered schaedler flora, a defined bacterial community from gnotobiotic mice.</title>
        <authorList>
            <person name="Wannemuehler M.J."/>
            <person name="Overstreet A.M."/>
            <person name="Ward D.V."/>
            <person name="Phillips G.J."/>
        </authorList>
    </citation>
    <scope>NUCLEOTIDE SEQUENCE [LARGE SCALE GENOMIC DNA]</scope>
    <source>
        <strain evidence="9 10">ASF492</strain>
    </source>
</reference>
<dbReference type="InterPro" id="IPR002104">
    <property type="entry name" value="Integrase_catalytic"/>
</dbReference>
<accession>N1ZT10</accession>
<feature type="domain" description="Tyr recombinase" evidence="7">
    <location>
        <begin position="125"/>
        <end position="316"/>
    </location>
</feature>
<dbReference type="PROSITE" id="PS51900">
    <property type="entry name" value="CB"/>
    <property type="match status" value="1"/>
</dbReference>
<evidence type="ECO:0000256" key="2">
    <source>
        <dbReference type="ARBA" id="ARBA00008857"/>
    </source>
</evidence>
<comment type="caution">
    <text evidence="9">The sequence shown here is derived from an EMBL/GenBank/DDBJ whole genome shotgun (WGS) entry which is preliminary data.</text>
</comment>
<dbReference type="GO" id="GO:0015074">
    <property type="term" value="P:DNA integration"/>
    <property type="evidence" value="ECO:0007669"/>
    <property type="project" value="UniProtKB-KW"/>
</dbReference>
<dbReference type="Gene3D" id="1.10.443.10">
    <property type="entry name" value="Intergrase catalytic core"/>
    <property type="match status" value="1"/>
</dbReference>
<evidence type="ECO:0000256" key="4">
    <source>
        <dbReference type="ARBA" id="ARBA00023125"/>
    </source>
</evidence>
<dbReference type="PANTHER" id="PTHR30349">
    <property type="entry name" value="PHAGE INTEGRASE-RELATED"/>
    <property type="match status" value="1"/>
</dbReference>
<evidence type="ECO:0000256" key="5">
    <source>
        <dbReference type="ARBA" id="ARBA00023172"/>
    </source>
</evidence>
<dbReference type="InterPro" id="IPR044068">
    <property type="entry name" value="CB"/>
</dbReference>
<dbReference type="AlphaFoldDB" id="N1ZT10"/>
<evidence type="ECO:0000256" key="3">
    <source>
        <dbReference type="ARBA" id="ARBA00022908"/>
    </source>
</evidence>
<name>N1ZT10_9FIRM</name>
<dbReference type="GO" id="GO:0003677">
    <property type="term" value="F:DNA binding"/>
    <property type="evidence" value="ECO:0007669"/>
    <property type="project" value="UniProtKB-UniRule"/>
</dbReference>
<evidence type="ECO:0008006" key="11">
    <source>
        <dbReference type="Google" id="ProtNLM"/>
    </source>
</evidence>
<protein>
    <recommendedName>
        <fullName evidence="11">Integrase/recombinase XerD</fullName>
    </recommendedName>
</protein>
<dbReference type="InterPro" id="IPR004107">
    <property type="entry name" value="Integrase_SAM-like_N"/>
</dbReference>
<dbReference type="SUPFAM" id="SSF56349">
    <property type="entry name" value="DNA breaking-rejoining enzymes"/>
    <property type="match status" value="1"/>
</dbReference>
<comment type="similarity">
    <text evidence="2">Belongs to the 'phage' integrase family.</text>
</comment>
<organism evidence="9 10">
    <name type="scientific">Eubacterium plexicaudatum ASF492</name>
    <dbReference type="NCBI Taxonomy" id="1235802"/>
    <lineage>
        <taxon>Bacteria</taxon>
        <taxon>Bacillati</taxon>
        <taxon>Bacillota</taxon>
        <taxon>Clostridia</taxon>
        <taxon>Eubacteriales</taxon>
        <taxon>Eubacteriaceae</taxon>
        <taxon>Eubacterium</taxon>
    </lineage>
</organism>
<keyword evidence="3" id="KW-0229">DNA integration</keyword>
<dbReference type="InterPro" id="IPR013762">
    <property type="entry name" value="Integrase-like_cat_sf"/>
</dbReference>
<dbReference type="STRING" id="1235802.C823_06120"/>
<dbReference type="PROSITE" id="PS51898">
    <property type="entry name" value="TYR_RECOMBINASE"/>
    <property type="match status" value="1"/>
</dbReference>
<dbReference type="PATRIC" id="fig|1235802.3.peg.6468"/>
<comment type="function">
    <text evidence="1">Site-specific tyrosine recombinase, which acts by catalyzing the cutting and rejoining of the recombining DNA molecules.</text>
</comment>
<evidence type="ECO:0000313" key="10">
    <source>
        <dbReference type="Proteomes" id="UP000012589"/>
    </source>
</evidence>